<dbReference type="EC" id="3.5.1.9" evidence="9"/>
<dbReference type="FunFam" id="3.50.30.50:FF:000001">
    <property type="entry name" value="Kynurenine formamidase"/>
    <property type="match status" value="1"/>
</dbReference>
<dbReference type="PANTHER" id="PTHR31118:SF32">
    <property type="entry name" value="KYNURENINE FORMAMIDASE"/>
    <property type="match status" value="1"/>
</dbReference>
<dbReference type="UniPathway" id="UPA00333">
    <property type="reaction ID" value="UER00454"/>
</dbReference>
<proteinExistence type="inferred from homology"/>
<protein>
    <recommendedName>
        <fullName evidence="9">Kynurenine formamidase</fullName>
        <shortName evidence="9">KFA</shortName>
        <shortName evidence="9">KFase</shortName>
        <ecNumber evidence="9">3.5.1.9</ecNumber>
    </recommendedName>
    <alternativeName>
        <fullName evidence="9">Arylformamidase</fullName>
    </alternativeName>
    <alternativeName>
        <fullName evidence="9">N-formylkynurenine formamidase</fullName>
        <shortName evidence="9">FKF</shortName>
    </alternativeName>
</protein>
<feature type="binding site" evidence="9">
    <location>
        <position position="156"/>
    </location>
    <ligand>
        <name>Zn(2+)</name>
        <dbReference type="ChEBI" id="CHEBI:29105"/>
        <label>2</label>
    </ligand>
</feature>
<gene>
    <name evidence="9 10" type="primary">kynB</name>
    <name evidence="10" type="ORF">FPZ49_30510</name>
</gene>
<dbReference type="Pfam" id="PF04199">
    <property type="entry name" value="Cyclase"/>
    <property type="match status" value="1"/>
</dbReference>
<evidence type="ECO:0000256" key="6">
    <source>
        <dbReference type="ARBA" id="ARBA00023079"/>
    </source>
</evidence>
<evidence type="ECO:0000256" key="8">
    <source>
        <dbReference type="ARBA" id="ARBA00060547"/>
    </source>
</evidence>
<dbReference type="Proteomes" id="UP000317036">
    <property type="component" value="Unassembled WGS sequence"/>
</dbReference>
<dbReference type="RefSeq" id="WP_144854140.1">
    <property type="nucleotide sequence ID" value="NZ_VNJI01000060.1"/>
</dbReference>
<accession>A0A559JZX9</accession>
<organism evidence="10 11">
    <name type="scientific">Paenibacillus cremeus</name>
    <dbReference type="NCBI Taxonomy" id="2163881"/>
    <lineage>
        <taxon>Bacteria</taxon>
        <taxon>Bacillati</taxon>
        <taxon>Bacillota</taxon>
        <taxon>Bacilli</taxon>
        <taxon>Bacillales</taxon>
        <taxon>Paenibacillaceae</taxon>
        <taxon>Paenibacillus</taxon>
    </lineage>
</organism>
<keyword evidence="6 9" id="KW-0823">Tryptophan catabolism</keyword>
<reference evidence="10 11" key="1">
    <citation type="submission" date="2019-07" db="EMBL/GenBank/DDBJ databases">
        <authorList>
            <person name="Kim J."/>
        </authorList>
    </citation>
    <scope>NUCLEOTIDE SEQUENCE [LARGE SCALE GENOMIC DNA]</scope>
    <source>
        <strain evidence="10 11">JC52</strain>
    </source>
</reference>
<comment type="function">
    <text evidence="1 9">Catalyzes the hydrolysis of N-formyl-L-kynurenine to L-kynurenine, the second step in the kynurenine pathway of tryptophan degradation.</text>
</comment>
<comment type="similarity">
    <text evidence="9">Belongs to the Cyclase 1 superfamily. KynB family.</text>
</comment>
<dbReference type="AlphaFoldDB" id="A0A559JZX9"/>
<evidence type="ECO:0000256" key="3">
    <source>
        <dbReference type="ARBA" id="ARBA00022723"/>
    </source>
</evidence>
<evidence type="ECO:0000256" key="9">
    <source>
        <dbReference type="HAMAP-Rule" id="MF_01969"/>
    </source>
</evidence>
<comment type="catalytic activity">
    <reaction evidence="7 9">
        <text>N-formyl-L-kynurenine + H2O = L-kynurenine + formate + H(+)</text>
        <dbReference type="Rhea" id="RHEA:13009"/>
        <dbReference type="ChEBI" id="CHEBI:15377"/>
        <dbReference type="ChEBI" id="CHEBI:15378"/>
        <dbReference type="ChEBI" id="CHEBI:15740"/>
        <dbReference type="ChEBI" id="CHEBI:57959"/>
        <dbReference type="ChEBI" id="CHEBI:58629"/>
        <dbReference type="EC" id="3.5.1.9"/>
    </reaction>
</comment>
<feature type="binding site" evidence="9">
    <location>
        <position position="51"/>
    </location>
    <ligand>
        <name>Zn(2+)</name>
        <dbReference type="ChEBI" id="CHEBI:29105"/>
        <label>2</label>
    </ligand>
</feature>
<feature type="binding site" evidence="9">
    <location>
        <position position="49"/>
    </location>
    <ligand>
        <name>Zn(2+)</name>
        <dbReference type="ChEBI" id="CHEBI:29105"/>
        <label>1</label>
    </ligand>
</feature>
<dbReference type="GO" id="GO:0004328">
    <property type="term" value="F:formamidase activity"/>
    <property type="evidence" value="ECO:0007669"/>
    <property type="project" value="InterPro"/>
</dbReference>
<evidence type="ECO:0000256" key="1">
    <source>
        <dbReference type="ARBA" id="ARBA00002204"/>
    </source>
</evidence>
<comment type="subunit">
    <text evidence="2 9">Homodimer.</text>
</comment>
<dbReference type="InterPro" id="IPR007325">
    <property type="entry name" value="KFase/CYL"/>
</dbReference>
<comment type="pathway">
    <text evidence="8 9">Amino-acid degradation; L-tryptophan degradation via kynurenine pathway; L-kynurenine from L-tryptophan: step 2/2.</text>
</comment>
<keyword evidence="3 9" id="KW-0479">Metal-binding</keyword>
<evidence type="ECO:0000313" key="10">
    <source>
        <dbReference type="EMBL" id="TVY05406.1"/>
    </source>
</evidence>
<evidence type="ECO:0000256" key="2">
    <source>
        <dbReference type="ARBA" id="ARBA00011738"/>
    </source>
</evidence>
<dbReference type="InterPro" id="IPR037175">
    <property type="entry name" value="KFase_sf"/>
</dbReference>
<evidence type="ECO:0000313" key="11">
    <source>
        <dbReference type="Proteomes" id="UP000317036"/>
    </source>
</evidence>
<dbReference type="GO" id="GO:0004061">
    <property type="term" value="F:arylformamidase activity"/>
    <property type="evidence" value="ECO:0007669"/>
    <property type="project" value="UniProtKB-UniRule"/>
</dbReference>
<dbReference type="InterPro" id="IPR017484">
    <property type="entry name" value="Kynurenine_formamidase_bac"/>
</dbReference>
<feature type="binding site" evidence="9">
    <location>
        <position position="45"/>
    </location>
    <ligand>
        <name>Zn(2+)</name>
        <dbReference type="ChEBI" id="CHEBI:29105"/>
        <label>1</label>
    </ligand>
</feature>
<dbReference type="Gene3D" id="3.50.30.50">
    <property type="entry name" value="Putative cyclase"/>
    <property type="match status" value="1"/>
</dbReference>
<sequence>MIDISRRLENGVPTWPGDTAFSYEVSWSKEQSGSVNVGKLTMSIHTGTHIDSPFHFDNNGRKVMDLDLQLYIGPARVIDVSGKSSVGAEDLAEYDLEGVTRLLLRTSSWSKPDEFPSEITYLRADLAPFLEEKGIRLIGVDVPSVDPLDSKELVAHHGLHACDIHILEGLSLDHAQPGDYELIALPLPLAEADGSPVRAVLRPYTPWKRS</sequence>
<dbReference type="OrthoDB" id="9796085at2"/>
<dbReference type="PANTHER" id="PTHR31118">
    <property type="entry name" value="CYCLASE-LIKE PROTEIN 2"/>
    <property type="match status" value="1"/>
</dbReference>
<dbReference type="SUPFAM" id="SSF102198">
    <property type="entry name" value="Putative cyclase"/>
    <property type="match status" value="1"/>
</dbReference>
<feature type="binding site" evidence="9">
    <location>
        <position position="168"/>
    </location>
    <ligand>
        <name>Zn(2+)</name>
        <dbReference type="ChEBI" id="CHEBI:29105"/>
        <label>1</label>
    </ligand>
</feature>
<dbReference type="HAMAP" id="MF_01969">
    <property type="entry name" value="KynB"/>
    <property type="match status" value="1"/>
</dbReference>
<name>A0A559JZX9_9BACL</name>
<keyword evidence="5 9" id="KW-0862">Zinc</keyword>
<dbReference type="NCBIfam" id="TIGR03035">
    <property type="entry name" value="trp_arylform"/>
    <property type="match status" value="1"/>
</dbReference>
<comment type="caution">
    <text evidence="10">The sequence shown here is derived from an EMBL/GenBank/DDBJ whole genome shotgun (WGS) entry which is preliminary data.</text>
</comment>
<keyword evidence="4 9" id="KW-0378">Hydrolase</keyword>
<feature type="binding site" evidence="9">
    <location>
        <position position="168"/>
    </location>
    <ligand>
        <name>Zn(2+)</name>
        <dbReference type="ChEBI" id="CHEBI:29105"/>
        <label>2</label>
    </ligand>
</feature>
<dbReference type="GO" id="GO:0008270">
    <property type="term" value="F:zinc ion binding"/>
    <property type="evidence" value="ECO:0007669"/>
    <property type="project" value="UniProtKB-UniRule"/>
</dbReference>
<dbReference type="EMBL" id="VNJI01000060">
    <property type="protein sequence ID" value="TVY05406.1"/>
    <property type="molecule type" value="Genomic_DNA"/>
</dbReference>
<evidence type="ECO:0000256" key="5">
    <source>
        <dbReference type="ARBA" id="ARBA00022833"/>
    </source>
</evidence>
<comment type="cofactor">
    <cofactor evidence="9">
        <name>Zn(2+)</name>
        <dbReference type="ChEBI" id="CHEBI:29105"/>
    </cofactor>
    <text evidence="9">Binds 2 zinc ions per subunit.</text>
</comment>
<dbReference type="GO" id="GO:0019441">
    <property type="term" value="P:L-tryptophan catabolic process to kynurenine"/>
    <property type="evidence" value="ECO:0007669"/>
    <property type="project" value="UniProtKB-UniRule"/>
</dbReference>
<feature type="active site" description="Proton donor/acceptor" evidence="9">
    <location>
        <position position="55"/>
    </location>
</feature>
<evidence type="ECO:0000256" key="4">
    <source>
        <dbReference type="ARBA" id="ARBA00022801"/>
    </source>
</evidence>
<feature type="binding site" evidence="9">
    <location>
        <position position="15"/>
    </location>
    <ligand>
        <name>substrate</name>
    </ligand>
</feature>
<feature type="binding site" evidence="9">
    <location>
        <position position="51"/>
    </location>
    <ligand>
        <name>Zn(2+)</name>
        <dbReference type="ChEBI" id="CHEBI:29105"/>
        <label>1</label>
    </ligand>
</feature>
<keyword evidence="11" id="KW-1185">Reference proteome</keyword>
<evidence type="ECO:0000256" key="7">
    <source>
        <dbReference type="ARBA" id="ARBA00048496"/>
    </source>
</evidence>